<dbReference type="PRINTS" id="PR00081">
    <property type="entry name" value="GDHRDH"/>
</dbReference>
<evidence type="ECO:0008006" key="7">
    <source>
        <dbReference type="Google" id="ProtNLM"/>
    </source>
</evidence>
<evidence type="ECO:0000313" key="5">
    <source>
        <dbReference type="EMBL" id="KAJ7367017.1"/>
    </source>
</evidence>
<evidence type="ECO:0000256" key="2">
    <source>
        <dbReference type="ARBA" id="ARBA00022857"/>
    </source>
</evidence>
<comment type="similarity">
    <text evidence="1 4">Belongs to the short-chain dehydrogenases/reductases (SDR) family.</text>
</comment>
<evidence type="ECO:0000256" key="3">
    <source>
        <dbReference type="ARBA" id="ARBA00023002"/>
    </source>
</evidence>
<gene>
    <name evidence="5" type="ORF">DFH08DRAFT_1004971</name>
</gene>
<protein>
    <recommendedName>
        <fullName evidence="7">NAD(P)-binding protein</fullName>
    </recommendedName>
</protein>
<dbReference type="PRINTS" id="PR00080">
    <property type="entry name" value="SDRFAMILY"/>
</dbReference>
<dbReference type="SUPFAM" id="SSF51735">
    <property type="entry name" value="NAD(P)-binding Rossmann-fold domains"/>
    <property type="match status" value="1"/>
</dbReference>
<dbReference type="Gene3D" id="3.40.50.720">
    <property type="entry name" value="NAD(P)-binding Rossmann-like Domain"/>
    <property type="match status" value="1"/>
</dbReference>
<dbReference type="Proteomes" id="UP001218218">
    <property type="component" value="Unassembled WGS sequence"/>
</dbReference>
<keyword evidence="2" id="KW-0521">NADP</keyword>
<sequence>MASTVRTILVTGSNQGIGLATVQHLGATKDTLVFMGSRKLTAALEARAKFASDIHASSSVVPVQLDITDAASIKNAHTFIVDYLKTNNLPGLDVLVNNAGVLDATFEPTYAVNVFGTAAVTAAIRPLLNNGGAILNISSTVGSLHRHTQRPPPRIHLAYSSSKAALNSLTLQWAIQEEENKSGIRVVAICPGFNATNMNGYTGTMKPEDGAKVIVEAALVKEGKSGVFFNKDGEIEW</sequence>
<organism evidence="5 6">
    <name type="scientific">Mycena albidolilacea</name>
    <dbReference type="NCBI Taxonomy" id="1033008"/>
    <lineage>
        <taxon>Eukaryota</taxon>
        <taxon>Fungi</taxon>
        <taxon>Dikarya</taxon>
        <taxon>Basidiomycota</taxon>
        <taxon>Agaricomycotina</taxon>
        <taxon>Agaricomycetes</taxon>
        <taxon>Agaricomycetidae</taxon>
        <taxon>Agaricales</taxon>
        <taxon>Marasmiineae</taxon>
        <taxon>Mycenaceae</taxon>
        <taxon>Mycena</taxon>
    </lineage>
</organism>
<dbReference type="GO" id="GO:0016491">
    <property type="term" value="F:oxidoreductase activity"/>
    <property type="evidence" value="ECO:0007669"/>
    <property type="project" value="UniProtKB-KW"/>
</dbReference>
<keyword evidence="3" id="KW-0560">Oxidoreductase</keyword>
<dbReference type="EMBL" id="JARIHO010000002">
    <property type="protein sequence ID" value="KAJ7367017.1"/>
    <property type="molecule type" value="Genomic_DNA"/>
</dbReference>
<dbReference type="GO" id="GO:0005737">
    <property type="term" value="C:cytoplasm"/>
    <property type="evidence" value="ECO:0007669"/>
    <property type="project" value="TreeGrafter"/>
</dbReference>
<dbReference type="PANTHER" id="PTHR43544:SF7">
    <property type="entry name" value="NADB-LER2"/>
    <property type="match status" value="1"/>
</dbReference>
<name>A0AAD7ASA2_9AGAR</name>
<evidence type="ECO:0000256" key="1">
    <source>
        <dbReference type="ARBA" id="ARBA00006484"/>
    </source>
</evidence>
<reference evidence="5" key="1">
    <citation type="submission" date="2023-03" db="EMBL/GenBank/DDBJ databases">
        <title>Massive genome expansion in bonnet fungi (Mycena s.s.) driven by repeated elements and novel gene families across ecological guilds.</title>
        <authorList>
            <consortium name="Lawrence Berkeley National Laboratory"/>
            <person name="Harder C.B."/>
            <person name="Miyauchi S."/>
            <person name="Viragh M."/>
            <person name="Kuo A."/>
            <person name="Thoen E."/>
            <person name="Andreopoulos B."/>
            <person name="Lu D."/>
            <person name="Skrede I."/>
            <person name="Drula E."/>
            <person name="Henrissat B."/>
            <person name="Morin E."/>
            <person name="Kohler A."/>
            <person name="Barry K."/>
            <person name="LaButti K."/>
            <person name="Morin E."/>
            <person name="Salamov A."/>
            <person name="Lipzen A."/>
            <person name="Mereny Z."/>
            <person name="Hegedus B."/>
            <person name="Baldrian P."/>
            <person name="Stursova M."/>
            <person name="Weitz H."/>
            <person name="Taylor A."/>
            <person name="Grigoriev I.V."/>
            <person name="Nagy L.G."/>
            <person name="Martin F."/>
            <person name="Kauserud H."/>
        </authorList>
    </citation>
    <scope>NUCLEOTIDE SEQUENCE</scope>
    <source>
        <strain evidence="5">CBHHK002</strain>
    </source>
</reference>
<dbReference type="PANTHER" id="PTHR43544">
    <property type="entry name" value="SHORT-CHAIN DEHYDROGENASE/REDUCTASE"/>
    <property type="match status" value="1"/>
</dbReference>
<proteinExistence type="inferred from homology"/>
<comment type="caution">
    <text evidence="5">The sequence shown here is derived from an EMBL/GenBank/DDBJ whole genome shotgun (WGS) entry which is preliminary data.</text>
</comment>
<dbReference type="AlphaFoldDB" id="A0AAD7ASA2"/>
<evidence type="ECO:0000256" key="4">
    <source>
        <dbReference type="RuleBase" id="RU000363"/>
    </source>
</evidence>
<dbReference type="Pfam" id="PF00106">
    <property type="entry name" value="adh_short"/>
    <property type="match status" value="1"/>
</dbReference>
<accession>A0AAD7ASA2</accession>
<evidence type="ECO:0000313" key="6">
    <source>
        <dbReference type="Proteomes" id="UP001218218"/>
    </source>
</evidence>
<keyword evidence="6" id="KW-1185">Reference proteome</keyword>
<dbReference type="InterPro" id="IPR036291">
    <property type="entry name" value="NAD(P)-bd_dom_sf"/>
</dbReference>
<dbReference type="InterPro" id="IPR051468">
    <property type="entry name" value="Fungal_SecMetab_SDRs"/>
</dbReference>
<dbReference type="InterPro" id="IPR002347">
    <property type="entry name" value="SDR_fam"/>
</dbReference>